<name>A0ABZ3C6I2_9ACTN</name>
<organism evidence="1 2">
    <name type="scientific">Propioniciclava soli</name>
    <dbReference type="NCBI Taxonomy" id="2775081"/>
    <lineage>
        <taxon>Bacteria</taxon>
        <taxon>Bacillati</taxon>
        <taxon>Actinomycetota</taxon>
        <taxon>Actinomycetes</taxon>
        <taxon>Propionibacteriales</taxon>
        <taxon>Propionibacteriaceae</taxon>
        <taxon>Propioniciclava</taxon>
    </lineage>
</organism>
<dbReference type="Gene3D" id="3.90.79.10">
    <property type="entry name" value="Nucleoside Triphosphate Pyrophosphohydrolase"/>
    <property type="match status" value="1"/>
</dbReference>
<dbReference type="CDD" id="cd18873">
    <property type="entry name" value="NUDIX_NadM_like"/>
    <property type="match status" value="1"/>
</dbReference>
<accession>A0ABZ3C6I2</accession>
<keyword evidence="1" id="KW-0378">Hydrolase</keyword>
<dbReference type="PANTHER" id="PTHR43736">
    <property type="entry name" value="ADP-RIBOSE PYROPHOSPHATASE"/>
    <property type="match status" value="1"/>
</dbReference>
<dbReference type="InterPro" id="IPR015797">
    <property type="entry name" value="NUDIX_hydrolase-like_dom_sf"/>
</dbReference>
<reference evidence="1 2" key="1">
    <citation type="journal article" date="2023" name="Environ Microbiome">
        <title>A coral-associated actinobacterium mitigates coral bleaching under heat stress.</title>
        <authorList>
            <person name="Li J."/>
            <person name="Zou Y."/>
            <person name="Li Q."/>
            <person name="Zhang J."/>
            <person name="Bourne D.G."/>
            <person name="Lyu Y."/>
            <person name="Liu C."/>
            <person name="Zhang S."/>
        </authorList>
    </citation>
    <scope>NUCLEOTIDE SEQUENCE [LARGE SCALE GENOMIC DNA]</scope>
    <source>
        <strain evidence="1 2">SCSIO 13291</strain>
    </source>
</reference>
<proteinExistence type="predicted"/>
<dbReference type="RefSeq" id="WP_232547048.1">
    <property type="nucleotide sequence ID" value="NZ_CP115965.1"/>
</dbReference>
<sequence>MDPRPTSNVSVDVLTLRYDEAGREVEIAVYPRATEPYIGQLALPGVTLLEGERLVDASRRAVATKLGVGVRDLGQLTVFDEPHRDPRGFTLSVVMWAVADDAEPHPDVTWHRLDAVPHLAFDHDQMVTVGRPLLIDRLWRNLAFTRALTGPQFPVSAAVAVTRSLHGVEPDRGNLNRRLASIPELRVAHKRVVLGRGRPGTLWEWADSEALDAAAAG</sequence>
<dbReference type="SUPFAM" id="SSF55811">
    <property type="entry name" value="Nudix"/>
    <property type="match status" value="1"/>
</dbReference>
<dbReference type="GO" id="GO:0016787">
    <property type="term" value="F:hydrolase activity"/>
    <property type="evidence" value="ECO:0007669"/>
    <property type="project" value="UniProtKB-KW"/>
</dbReference>
<dbReference type="PANTHER" id="PTHR43736:SF4">
    <property type="entry name" value="SLR1690 PROTEIN"/>
    <property type="match status" value="1"/>
</dbReference>
<dbReference type="Proteomes" id="UP001434337">
    <property type="component" value="Chromosome"/>
</dbReference>
<evidence type="ECO:0000313" key="1">
    <source>
        <dbReference type="EMBL" id="WZW98410.1"/>
    </source>
</evidence>
<dbReference type="EMBL" id="CP115965">
    <property type="protein sequence ID" value="WZW98410.1"/>
    <property type="molecule type" value="Genomic_DNA"/>
</dbReference>
<protein>
    <submittedName>
        <fullName evidence="1">NUDIX hydrolase</fullName>
    </submittedName>
</protein>
<evidence type="ECO:0000313" key="2">
    <source>
        <dbReference type="Proteomes" id="UP001434337"/>
    </source>
</evidence>
<keyword evidence="2" id="KW-1185">Reference proteome</keyword>
<gene>
    <name evidence="1" type="ORF">PCC79_16210</name>
</gene>